<organism evidence="2 3">
    <name type="scientific">Fusarium venenatum</name>
    <dbReference type="NCBI Taxonomy" id="56646"/>
    <lineage>
        <taxon>Eukaryota</taxon>
        <taxon>Fungi</taxon>
        <taxon>Dikarya</taxon>
        <taxon>Ascomycota</taxon>
        <taxon>Pezizomycotina</taxon>
        <taxon>Sordariomycetes</taxon>
        <taxon>Hypocreomycetidae</taxon>
        <taxon>Hypocreales</taxon>
        <taxon>Nectriaceae</taxon>
        <taxon>Fusarium</taxon>
    </lineage>
</organism>
<sequence length="73" mass="7989">MYTEAGPSDTGSSGQADVDQSMQYGCQDIAKNRDFVQIRVKVNGRMPETSTADSWFSLSARSRAPRNPESTSL</sequence>
<keyword evidence="3" id="KW-1185">Reference proteome</keyword>
<evidence type="ECO:0000313" key="2">
    <source>
        <dbReference type="EMBL" id="CEI60421.1"/>
    </source>
</evidence>
<feature type="region of interest" description="Disordered" evidence="1">
    <location>
        <begin position="1"/>
        <end position="20"/>
    </location>
</feature>
<feature type="compositionally biased region" description="Polar residues" evidence="1">
    <location>
        <begin position="9"/>
        <end position="20"/>
    </location>
</feature>
<name>A0A2L2T5T0_9HYPO</name>
<accession>A0A2L2T5T0</accession>
<feature type="compositionally biased region" description="Polar residues" evidence="1">
    <location>
        <begin position="49"/>
        <end position="60"/>
    </location>
</feature>
<reference evidence="3" key="1">
    <citation type="submission" date="2014-10" db="EMBL/GenBank/DDBJ databases">
        <authorList>
            <person name="King R."/>
        </authorList>
    </citation>
    <scope>NUCLEOTIDE SEQUENCE [LARGE SCALE GENOMIC DNA]</scope>
    <source>
        <strain evidence="3">A3/5</strain>
    </source>
</reference>
<evidence type="ECO:0000256" key="1">
    <source>
        <dbReference type="SAM" id="MobiDB-lite"/>
    </source>
</evidence>
<proteinExistence type="predicted"/>
<evidence type="ECO:0000313" key="3">
    <source>
        <dbReference type="Proteomes" id="UP000245910"/>
    </source>
</evidence>
<dbReference type="AlphaFoldDB" id="A0A2L2T5T0"/>
<protein>
    <submittedName>
        <fullName evidence="2">Uncharacterized protein</fullName>
    </submittedName>
</protein>
<dbReference type="Proteomes" id="UP000245910">
    <property type="component" value="Chromosome II"/>
</dbReference>
<feature type="region of interest" description="Disordered" evidence="1">
    <location>
        <begin position="49"/>
        <end position="73"/>
    </location>
</feature>
<dbReference type="EMBL" id="LN649230">
    <property type="protein sequence ID" value="CEI60421.1"/>
    <property type="molecule type" value="Genomic_DNA"/>
</dbReference>